<feature type="region of interest" description="Disordered" evidence="1">
    <location>
        <begin position="63"/>
        <end position="111"/>
    </location>
</feature>
<organism evidence="2 3">
    <name type="scientific">Portunus trituberculatus</name>
    <name type="common">Swimming crab</name>
    <name type="synonym">Neptunus trituberculatus</name>
    <dbReference type="NCBI Taxonomy" id="210409"/>
    <lineage>
        <taxon>Eukaryota</taxon>
        <taxon>Metazoa</taxon>
        <taxon>Ecdysozoa</taxon>
        <taxon>Arthropoda</taxon>
        <taxon>Crustacea</taxon>
        <taxon>Multicrustacea</taxon>
        <taxon>Malacostraca</taxon>
        <taxon>Eumalacostraca</taxon>
        <taxon>Eucarida</taxon>
        <taxon>Decapoda</taxon>
        <taxon>Pleocyemata</taxon>
        <taxon>Brachyura</taxon>
        <taxon>Eubrachyura</taxon>
        <taxon>Portunoidea</taxon>
        <taxon>Portunidae</taxon>
        <taxon>Portuninae</taxon>
        <taxon>Portunus</taxon>
    </lineage>
</organism>
<feature type="compositionally biased region" description="Polar residues" evidence="1">
    <location>
        <begin position="33"/>
        <end position="43"/>
    </location>
</feature>
<name>A0A5B7CQ50_PORTR</name>
<accession>A0A5B7CQ50</accession>
<gene>
    <name evidence="2" type="ORF">E2C01_003574</name>
</gene>
<protein>
    <submittedName>
        <fullName evidence="2">Uncharacterized protein</fullName>
    </submittedName>
</protein>
<reference evidence="2 3" key="1">
    <citation type="submission" date="2019-05" db="EMBL/GenBank/DDBJ databases">
        <title>Another draft genome of Portunus trituberculatus and its Hox gene families provides insights of decapod evolution.</title>
        <authorList>
            <person name="Jeong J.-H."/>
            <person name="Song I."/>
            <person name="Kim S."/>
            <person name="Choi T."/>
            <person name="Kim D."/>
            <person name="Ryu S."/>
            <person name="Kim W."/>
        </authorList>
    </citation>
    <scope>NUCLEOTIDE SEQUENCE [LARGE SCALE GENOMIC DNA]</scope>
    <source>
        <tissue evidence="2">Muscle</tissue>
    </source>
</reference>
<comment type="caution">
    <text evidence="2">The sequence shown here is derived from an EMBL/GenBank/DDBJ whole genome shotgun (WGS) entry which is preliminary data.</text>
</comment>
<sequence length="173" mass="18999">MDKRVMESNTTSCTLDLPLCHSDHSGGPEPGSTHAQASMSPFSGPTEEDLEVARLLSVEPREVVEPRAASPFSLTDCGEGRLENASPSPRLNKSTTSTSQPPPPPQNNRTHHHAFTIDTNTKHDLYHCHHHSITISQDAPIINRKQINTTSQLSPPDIDITAPHDHHQLITFL</sequence>
<feature type="region of interest" description="Disordered" evidence="1">
    <location>
        <begin position="1"/>
        <end position="49"/>
    </location>
</feature>
<dbReference type="AlphaFoldDB" id="A0A5B7CQ50"/>
<evidence type="ECO:0000313" key="3">
    <source>
        <dbReference type="Proteomes" id="UP000324222"/>
    </source>
</evidence>
<keyword evidence="3" id="KW-1185">Reference proteome</keyword>
<evidence type="ECO:0000256" key="1">
    <source>
        <dbReference type="SAM" id="MobiDB-lite"/>
    </source>
</evidence>
<dbReference type="Proteomes" id="UP000324222">
    <property type="component" value="Unassembled WGS sequence"/>
</dbReference>
<evidence type="ECO:0000313" key="2">
    <source>
        <dbReference type="EMBL" id="MPC10931.1"/>
    </source>
</evidence>
<proteinExistence type="predicted"/>
<dbReference type="EMBL" id="VSRR010000136">
    <property type="protein sequence ID" value="MPC10931.1"/>
    <property type="molecule type" value="Genomic_DNA"/>
</dbReference>